<sequence>MTQPSFVDSLAQADKEWRERKNRDFKHSSPPPLLTRRRTYSLNDKYDRLAGPDSRSKGIKIWHEISAEKEKEKEKKERI</sequence>
<feature type="compositionally biased region" description="Basic and acidic residues" evidence="1">
    <location>
        <begin position="17"/>
        <end position="27"/>
    </location>
</feature>
<proteinExistence type="predicted"/>
<protein>
    <submittedName>
        <fullName evidence="2">Uncharacterized protein</fullName>
    </submittedName>
</protein>
<name>A0ABZ1D7Z6_9TREE</name>
<feature type="region of interest" description="Disordered" evidence="1">
    <location>
        <begin position="17"/>
        <end position="36"/>
    </location>
</feature>
<gene>
    <name evidence="2" type="ORF">IL334_007016</name>
</gene>
<evidence type="ECO:0000313" key="3">
    <source>
        <dbReference type="Proteomes" id="UP001329825"/>
    </source>
</evidence>
<dbReference type="EMBL" id="CP141890">
    <property type="protein sequence ID" value="WRT70023.1"/>
    <property type="molecule type" value="Genomic_DNA"/>
</dbReference>
<evidence type="ECO:0000313" key="2">
    <source>
        <dbReference type="EMBL" id="WRT70023.1"/>
    </source>
</evidence>
<accession>A0ABZ1D7Z6</accession>
<reference evidence="2 3" key="1">
    <citation type="submission" date="2024-01" db="EMBL/GenBank/DDBJ databases">
        <title>Comparative genomics of Cryptococcus and Kwoniella reveals pathogenesis evolution and contrasting modes of karyotype evolution via chromosome fusion or intercentromeric recombination.</title>
        <authorList>
            <person name="Coelho M.A."/>
            <person name="David-Palma M."/>
            <person name="Shea T."/>
            <person name="Bowers K."/>
            <person name="McGinley-Smith S."/>
            <person name="Mohammad A.W."/>
            <person name="Gnirke A."/>
            <person name="Yurkov A.M."/>
            <person name="Nowrousian M."/>
            <person name="Sun S."/>
            <person name="Cuomo C.A."/>
            <person name="Heitman J."/>
        </authorList>
    </citation>
    <scope>NUCLEOTIDE SEQUENCE [LARGE SCALE GENOMIC DNA]</scope>
    <source>
        <strain evidence="2">CBS 11374</strain>
    </source>
</reference>
<evidence type="ECO:0000256" key="1">
    <source>
        <dbReference type="SAM" id="MobiDB-lite"/>
    </source>
</evidence>
<keyword evidence="3" id="KW-1185">Reference proteome</keyword>
<dbReference type="Proteomes" id="UP001329825">
    <property type="component" value="Chromosome 10"/>
</dbReference>
<organism evidence="2 3">
    <name type="scientific">Kwoniella shivajii</name>
    <dbReference type="NCBI Taxonomy" id="564305"/>
    <lineage>
        <taxon>Eukaryota</taxon>
        <taxon>Fungi</taxon>
        <taxon>Dikarya</taxon>
        <taxon>Basidiomycota</taxon>
        <taxon>Agaricomycotina</taxon>
        <taxon>Tremellomycetes</taxon>
        <taxon>Tremellales</taxon>
        <taxon>Cryptococcaceae</taxon>
        <taxon>Kwoniella</taxon>
    </lineage>
</organism>
<dbReference type="GeneID" id="87959146"/>
<dbReference type="RefSeq" id="XP_062794762.1">
    <property type="nucleotide sequence ID" value="XM_062938711.1"/>
</dbReference>